<protein>
    <submittedName>
        <fullName evidence="2">Uncharacterized protein</fullName>
    </submittedName>
</protein>
<dbReference type="AlphaFoldDB" id="A0AAN0RTB8"/>
<reference evidence="2 3" key="1">
    <citation type="submission" date="2014-05" db="EMBL/GenBank/DDBJ databases">
        <authorList>
            <person name="Bishop-Lilly K.A."/>
            <person name="Broomall S.M."/>
            <person name="Chain P.S."/>
            <person name="Chertkov O."/>
            <person name="Coyne S.R."/>
            <person name="Daligault H.E."/>
            <person name="Davenport K.W."/>
            <person name="Erkkila T."/>
            <person name="Frey K.G."/>
            <person name="Gibbons H.S."/>
            <person name="Gu W."/>
            <person name="Jaissle J."/>
            <person name="Johnson S.L."/>
            <person name="Koroleva G.I."/>
            <person name="Ladner J.T."/>
            <person name="Lo C.-C."/>
            <person name="Minogue T.D."/>
            <person name="Munk C."/>
            <person name="Palacios G.F."/>
            <person name="Redden C.L."/>
            <person name="Rosenzweig C.N."/>
            <person name="Scholz M.B."/>
            <person name="Teshima H."/>
            <person name="Xu Y."/>
        </authorList>
    </citation>
    <scope>NUCLEOTIDE SEQUENCE [LARGE SCALE GENOMIC DNA]</scope>
    <source>
        <strain evidence="2 3">DDS 22E-1</strain>
    </source>
</reference>
<evidence type="ECO:0000256" key="1">
    <source>
        <dbReference type="SAM" id="Phobius"/>
    </source>
</evidence>
<organism evidence="2 3">
    <name type="scientific">Burkholderia cenocepacia</name>
    <dbReference type="NCBI Taxonomy" id="95486"/>
    <lineage>
        <taxon>Bacteria</taxon>
        <taxon>Pseudomonadati</taxon>
        <taxon>Pseudomonadota</taxon>
        <taxon>Betaproteobacteria</taxon>
        <taxon>Burkholderiales</taxon>
        <taxon>Burkholderiaceae</taxon>
        <taxon>Burkholderia</taxon>
        <taxon>Burkholderia cepacia complex</taxon>
    </lineage>
</organism>
<dbReference type="EMBL" id="CP007783">
    <property type="protein sequence ID" value="AIO33582.1"/>
    <property type="molecule type" value="Genomic_DNA"/>
</dbReference>
<dbReference type="KEGG" id="bcen:DM39_526"/>
<keyword evidence="3" id="KW-1185">Reference proteome</keyword>
<gene>
    <name evidence="2" type="ORF">DM39_526</name>
</gene>
<feature type="transmembrane region" description="Helical" evidence="1">
    <location>
        <begin position="18"/>
        <end position="35"/>
    </location>
</feature>
<accession>A0AAN0RTB8</accession>
<keyword evidence="1" id="KW-1133">Transmembrane helix</keyword>
<dbReference type="Proteomes" id="UP000029413">
    <property type="component" value="Chromosome 1"/>
</dbReference>
<keyword evidence="1" id="KW-0472">Membrane</keyword>
<proteinExistence type="predicted"/>
<evidence type="ECO:0000313" key="3">
    <source>
        <dbReference type="Proteomes" id="UP000029413"/>
    </source>
</evidence>
<sequence>MTQQPSGGALRKFFRHNLVTAVAGALIGCVGTWIVDRNMVSVARETARLAEQRAAFAEAWGQAELFALKQGRYDEFSSLDALAAKMPQNPVSAIFRDNYRALGAEAKRAQIEARDTLAAKRLLLSERQYDTTRRFIDAASAATRSGSRTTGADDTAAGLEALRSTAKVLLAAD</sequence>
<keyword evidence="1" id="KW-0812">Transmembrane</keyword>
<evidence type="ECO:0000313" key="2">
    <source>
        <dbReference type="EMBL" id="AIO33582.1"/>
    </source>
</evidence>
<name>A0AAN0RTB8_9BURK</name>